<accession>A0A7N0UAH8</accession>
<dbReference type="Gramene" id="Kaladp0057s0077.1.v1.1">
    <property type="protein sequence ID" value="Kaladp0057s0077.1.v1.1.CDS.1"/>
    <property type="gene ID" value="Kaladp0057s0077.v1.1"/>
</dbReference>
<dbReference type="AlphaFoldDB" id="A0A7N0UAH8"/>
<feature type="repeat" description="PPR" evidence="2">
    <location>
        <begin position="136"/>
        <end position="166"/>
    </location>
</feature>
<reference evidence="3" key="1">
    <citation type="submission" date="2021-01" db="UniProtKB">
        <authorList>
            <consortium name="EnsemblPlants"/>
        </authorList>
    </citation>
    <scope>IDENTIFICATION</scope>
</reference>
<dbReference type="GO" id="GO:0009451">
    <property type="term" value="P:RNA modification"/>
    <property type="evidence" value="ECO:0007669"/>
    <property type="project" value="InterPro"/>
</dbReference>
<dbReference type="OMA" id="GNIDIAC"/>
<feature type="repeat" description="PPR" evidence="2">
    <location>
        <begin position="167"/>
        <end position="201"/>
    </location>
</feature>
<feature type="repeat" description="PPR" evidence="2">
    <location>
        <begin position="237"/>
        <end position="267"/>
    </location>
</feature>
<evidence type="ECO:0000313" key="4">
    <source>
        <dbReference type="Proteomes" id="UP000594263"/>
    </source>
</evidence>
<dbReference type="Proteomes" id="UP000594263">
    <property type="component" value="Unplaced"/>
</dbReference>
<dbReference type="InterPro" id="IPR046848">
    <property type="entry name" value="E_motif"/>
</dbReference>
<dbReference type="InterPro" id="IPR046960">
    <property type="entry name" value="PPR_At4g14850-like_plant"/>
</dbReference>
<proteinExistence type="predicted"/>
<dbReference type="GO" id="GO:0003723">
    <property type="term" value="F:RNA binding"/>
    <property type="evidence" value="ECO:0007669"/>
    <property type="project" value="InterPro"/>
</dbReference>
<evidence type="ECO:0008006" key="5">
    <source>
        <dbReference type="Google" id="ProtNLM"/>
    </source>
</evidence>
<dbReference type="InterPro" id="IPR002885">
    <property type="entry name" value="PPR_rpt"/>
</dbReference>
<dbReference type="NCBIfam" id="TIGR00756">
    <property type="entry name" value="PPR"/>
    <property type="match status" value="4"/>
</dbReference>
<evidence type="ECO:0000256" key="1">
    <source>
        <dbReference type="ARBA" id="ARBA00022737"/>
    </source>
</evidence>
<evidence type="ECO:0000313" key="3">
    <source>
        <dbReference type="EnsemblPlants" id="Kaladp0057s0077.1.v1.1.CDS.1"/>
    </source>
</evidence>
<evidence type="ECO:0000256" key="2">
    <source>
        <dbReference type="PROSITE-ProRule" id="PRU00708"/>
    </source>
</evidence>
<keyword evidence="1" id="KW-0677">Repeat</keyword>
<dbReference type="EnsemblPlants" id="Kaladp0057s0077.1.v1.1">
    <property type="protein sequence ID" value="Kaladp0057s0077.1.v1.1.CDS.1"/>
    <property type="gene ID" value="Kaladp0057s0077.v1.1"/>
</dbReference>
<sequence length="488" mass="54352">MKKMVALLEGCDSLSKLKRLHAYVITNGYQDAPAIANKLINLCAVSLSACLPYATLIFRRIKNPETEAWNSLIRRFSLTRFPLESLHCYNLMITLPVSLPDGCTFSFALKACEKMKAETKCREVHGRLVRTGIDSDVVVGTSLMRCYAGCGVIDGARKVFDEMLERDLVCWNAMIACYCQLGLHQEALELYDLMRVSDVGLDGFTLVGLLSACAHVGALNLGFQIHGFARENGFLENTYVRNALIDMYAKCGSLDEALDVFNGMRRRDGFTWNSMVVGYGIHGRGDKAIAFFKQMLSAGVKPGLITFLGLLIGCSHQGLVQEGVEHFEIMRTTFGLKPQVKHYGAMVDLFGRAGMLDKAVETIYASDFKEDPVPWRTLLSSCKLHRNKEVGELAMRELMRLDKLHGGDCVLLARLYSDANDSQGVARMRKLIRSQGTSTISGWSSIEVDGRVHRFSVDDASHPDSKQIYDLLMQLLPLASSAYHERMQ</sequence>
<dbReference type="Gene3D" id="1.25.40.10">
    <property type="entry name" value="Tetratricopeptide repeat domain"/>
    <property type="match status" value="3"/>
</dbReference>
<dbReference type="Pfam" id="PF01535">
    <property type="entry name" value="PPR"/>
    <property type="match status" value="2"/>
</dbReference>
<dbReference type="PANTHER" id="PTHR47926">
    <property type="entry name" value="PENTATRICOPEPTIDE REPEAT-CONTAINING PROTEIN"/>
    <property type="match status" value="1"/>
</dbReference>
<dbReference type="InterPro" id="IPR046849">
    <property type="entry name" value="E2_motif"/>
</dbReference>
<feature type="repeat" description="PPR" evidence="2">
    <location>
        <begin position="268"/>
        <end position="302"/>
    </location>
</feature>
<name>A0A7N0UAH8_KALFE</name>
<dbReference type="Pfam" id="PF20430">
    <property type="entry name" value="Eplus_motif"/>
    <property type="match status" value="1"/>
</dbReference>
<dbReference type="Pfam" id="PF20431">
    <property type="entry name" value="E_motif"/>
    <property type="match status" value="1"/>
</dbReference>
<keyword evidence="4" id="KW-1185">Reference proteome</keyword>
<protein>
    <recommendedName>
        <fullName evidence="5">Pentatricopeptide repeat-containing protein</fullName>
    </recommendedName>
</protein>
<dbReference type="FunFam" id="1.25.40.10:FF:000344">
    <property type="entry name" value="Pentatricopeptide repeat-containing protein"/>
    <property type="match status" value="1"/>
</dbReference>
<organism evidence="3 4">
    <name type="scientific">Kalanchoe fedtschenkoi</name>
    <name type="common">Lavender scallops</name>
    <name type="synonym">South American air plant</name>
    <dbReference type="NCBI Taxonomy" id="63787"/>
    <lineage>
        <taxon>Eukaryota</taxon>
        <taxon>Viridiplantae</taxon>
        <taxon>Streptophyta</taxon>
        <taxon>Embryophyta</taxon>
        <taxon>Tracheophyta</taxon>
        <taxon>Spermatophyta</taxon>
        <taxon>Magnoliopsida</taxon>
        <taxon>eudicotyledons</taxon>
        <taxon>Gunneridae</taxon>
        <taxon>Pentapetalae</taxon>
        <taxon>Saxifragales</taxon>
        <taxon>Crassulaceae</taxon>
        <taxon>Kalanchoe</taxon>
    </lineage>
</organism>
<dbReference type="Pfam" id="PF13041">
    <property type="entry name" value="PPR_2"/>
    <property type="match status" value="2"/>
</dbReference>
<dbReference type="InterPro" id="IPR011990">
    <property type="entry name" value="TPR-like_helical_dom_sf"/>
</dbReference>
<dbReference type="FunFam" id="1.25.40.10:FF:000184">
    <property type="entry name" value="Pentatricopeptide repeat-containing protein, chloroplastic"/>
    <property type="match status" value="1"/>
</dbReference>
<dbReference type="PROSITE" id="PS51375">
    <property type="entry name" value="PPR"/>
    <property type="match status" value="4"/>
</dbReference>